<evidence type="ECO:0000313" key="2">
    <source>
        <dbReference type="Proteomes" id="UP001207468"/>
    </source>
</evidence>
<evidence type="ECO:0000313" key="1">
    <source>
        <dbReference type="EMBL" id="KAI9508765.1"/>
    </source>
</evidence>
<keyword evidence="2" id="KW-1185">Reference proteome</keyword>
<name>A0ACC0UB26_9AGAM</name>
<sequence>MVFTSPTPSFPGAWPDPSSSDLVPPLPDRPDTLEDDDPPQDISPSLLFLSPRPLPELPSLSSSLSTTDSSVTNDLATPPEQPSTLPEVQQACTPLQVPSPIILDLREPGSPDSALFSPTDDSVSFASPSTSQLRLSLTDNYRRSQSVESVATYLVSHISPPTPDVELGHALQDEENRPDPPIDEMMDLCLPDAQQERPLHGAKISVGNRTFLSRVKRFGGRVRKLFKPRTVETKPRRNSVSSLVTPRKSLHAVSVRLTAAIPESPRENPRSRRGSWVPNAMSSRFSLQSLRRSRPPPESPDFSSCVAADNRLSTFASTHYDGWPLPQNRRLSGAALAEGSGIVHARVHPDRVLQGLGIGEQESVESPDPA</sequence>
<comment type="caution">
    <text evidence="1">The sequence shown here is derived from an EMBL/GenBank/DDBJ whole genome shotgun (WGS) entry which is preliminary data.</text>
</comment>
<gene>
    <name evidence="1" type="ORF">F5148DRAFT_843120</name>
</gene>
<protein>
    <submittedName>
        <fullName evidence="1">Uncharacterized protein</fullName>
    </submittedName>
</protein>
<accession>A0ACC0UB26</accession>
<dbReference type="EMBL" id="JAGFNK010000079">
    <property type="protein sequence ID" value="KAI9508765.1"/>
    <property type="molecule type" value="Genomic_DNA"/>
</dbReference>
<reference evidence="1" key="1">
    <citation type="submission" date="2021-03" db="EMBL/GenBank/DDBJ databases">
        <title>Evolutionary priming and transition to the ectomycorrhizal habit in an iconic lineage of mushroom-forming fungi: is preadaptation a requirement?</title>
        <authorList>
            <consortium name="DOE Joint Genome Institute"/>
            <person name="Looney B.P."/>
            <person name="Miyauchi S."/>
            <person name="Morin E."/>
            <person name="Drula E."/>
            <person name="Courty P.E."/>
            <person name="Chicoki N."/>
            <person name="Fauchery L."/>
            <person name="Kohler A."/>
            <person name="Kuo A."/>
            <person name="LaButti K."/>
            <person name="Pangilinan J."/>
            <person name="Lipzen A."/>
            <person name="Riley R."/>
            <person name="Andreopoulos W."/>
            <person name="He G."/>
            <person name="Johnson J."/>
            <person name="Barry K.W."/>
            <person name="Grigoriev I.V."/>
            <person name="Nagy L."/>
            <person name="Hibbett D."/>
            <person name="Henrissat B."/>
            <person name="Matheny P.B."/>
            <person name="Labbe J."/>
            <person name="Martin A.F."/>
        </authorList>
    </citation>
    <scope>NUCLEOTIDE SEQUENCE</scope>
    <source>
        <strain evidence="1">BPL698</strain>
    </source>
</reference>
<organism evidence="1 2">
    <name type="scientific">Russula earlei</name>
    <dbReference type="NCBI Taxonomy" id="71964"/>
    <lineage>
        <taxon>Eukaryota</taxon>
        <taxon>Fungi</taxon>
        <taxon>Dikarya</taxon>
        <taxon>Basidiomycota</taxon>
        <taxon>Agaricomycotina</taxon>
        <taxon>Agaricomycetes</taxon>
        <taxon>Russulales</taxon>
        <taxon>Russulaceae</taxon>
        <taxon>Russula</taxon>
    </lineage>
</organism>
<dbReference type="Proteomes" id="UP001207468">
    <property type="component" value="Unassembled WGS sequence"/>
</dbReference>
<proteinExistence type="predicted"/>